<evidence type="ECO:0000313" key="2">
    <source>
        <dbReference type="EMBL" id="PLT30016.1"/>
    </source>
</evidence>
<dbReference type="OrthoDB" id="1951946at2"/>
<dbReference type="EMBL" id="PGUY01000030">
    <property type="protein sequence ID" value="PLT30016.1"/>
    <property type="molecule type" value="Genomic_DNA"/>
</dbReference>
<dbReference type="Pfam" id="PF22790">
    <property type="entry name" value="YkoP"/>
    <property type="match status" value="1"/>
</dbReference>
<protein>
    <recommendedName>
        <fullName evidence="1">YkoP-like domain-containing protein</fullName>
    </recommendedName>
</protein>
<name>A0A2N5M6M4_9BACI</name>
<evidence type="ECO:0000259" key="1">
    <source>
        <dbReference type="Pfam" id="PF22790"/>
    </source>
</evidence>
<evidence type="ECO:0000313" key="3">
    <source>
        <dbReference type="Proteomes" id="UP000234748"/>
    </source>
</evidence>
<proteinExistence type="predicted"/>
<organism evidence="2 3">
    <name type="scientific">Peribacillus deserti</name>
    <dbReference type="NCBI Taxonomy" id="673318"/>
    <lineage>
        <taxon>Bacteria</taxon>
        <taxon>Bacillati</taxon>
        <taxon>Bacillota</taxon>
        <taxon>Bacilli</taxon>
        <taxon>Bacillales</taxon>
        <taxon>Bacillaceae</taxon>
        <taxon>Peribacillus</taxon>
    </lineage>
</organism>
<dbReference type="Proteomes" id="UP000234748">
    <property type="component" value="Unassembled WGS sequence"/>
</dbReference>
<gene>
    <name evidence="2" type="ORF">CUU66_10095</name>
</gene>
<dbReference type="InterPro" id="IPR054467">
    <property type="entry name" value="YkoP-like_dom"/>
</dbReference>
<keyword evidence="3" id="KW-1185">Reference proteome</keyword>
<dbReference type="RefSeq" id="WP_101641689.1">
    <property type="nucleotide sequence ID" value="NZ_PGUY01000030.1"/>
</dbReference>
<reference evidence="2 3" key="1">
    <citation type="submission" date="2017-11" db="EMBL/GenBank/DDBJ databases">
        <title>Comparitive Functional Genomics of Dry Heat Resistant strains isolated from the Viking Spacecraft.</title>
        <authorList>
            <person name="Seuylemezian A."/>
            <person name="Cooper K."/>
            <person name="Vaishampayan P."/>
        </authorList>
    </citation>
    <scope>NUCLEOTIDE SEQUENCE [LARGE SCALE GENOMIC DNA]</scope>
    <source>
        <strain evidence="2 3">V1-29</strain>
    </source>
</reference>
<comment type="caution">
    <text evidence="2">The sequence shown here is derived from an EMBL/GenBank/DDBJ whole genome shotgun (WGS) entry which is preliminary data.</text>
</comment>
<feature type="domain" description="YkoP-like" evidence="1">
    <location>
        <begin position="3"/>
        <end position="184"/>
    </location>
</feature>
<dbReference type="AlphaFoldDB" id="A0A2N5M6M4"/>
<accession>A0A2N5M6M4</accession>
<sequence>MRGYILSIWSVLDPVYFRFTRLTYLLDIHNSNNIFRVRLTRYKGKDVTLSDGTIIRKNDILVKIHLHNVRLLTEMRTVKTDIVRARMIYQSVRRSLPGIERYIGNHERSSHIKGIIGITSLNKACSRLGFDVEDISHPIYKWMKWATFLPIMFLSSTVSNKGRSLLKESPSYLFMSKEKLTRLYGN</sequence>